<accession>A0A1G9EE35</accession>
<dbReference type="InterPro" id="IPR036388">
    <property type="entry name" value="WH-like_DNA-bd_sf"/>
</dbReference>
<gene>
    <name evidence="2" type="ORF">SAMN04515672_3881</name>
</gene>
<dbReference type="Gene3D" id="1.10.10.10">
    <property type="entry name" value="Winged helix-like DNA-binding domain superfamily/Winged helix DNA-binding domain"/>
    <property type="match status" value="1"/>
</dbReference>
<name>A0A1G9EE35_9EURY</name>
<sequence length="265" mass="29126">MPTEEQAVQLLVELGLTEYEARCFVALSRVSTATASEIATLSDVPRSRVYDAVDRLHRRGLVDIQQSEPREYRAISKAAALESLKERYDTTLEATDDALSELRCSKGGDDLEESGAWAIADHDHVTNRVGRFLEEATEEVYALLADESALDRQFLEQLAAASERGVDTRVEVSSEEIEARVLDVTPETTVVVTDLADDPASLNVKRLGRIVMVDRRSVLLAAVADRTRPGQIEETAIWASGPDHGLVVGLRHVLGARIDSQNVFV</sequence>
<proteinExistence type="predicted"/>
<dbReference type="InterPro" id="IPR002831">
    <property type="entry name" value="Tscrpt_reg_TrmB_N"/>
</dbReference>
<feature type="domain" description="Transcription regulator TrmB N-terminal" evidence="1">
    <location>
        <begin position="13"/>
        <end position="76"/>
    </location>
</feature>
<reference evidence="3" key="1">
    <citation type="submission" date="2016-10" db="EMBL/GenBank/DDBJ databases">
        <authorList>
            <person name="Varghese N."/>
            <person name="Submissions S."/>
        </authorList>
    </citation>
    <scope>NUCLEOTIDE SEQUENCE [LARGE SCALE GENOMIC DNA]</scope>
    <source>
        <strain evidence="3">B4,CECT 8067,JCM 17497</strain>
    </source>
</reference>
<dbReference type="PANTHER" id="PTHR34293:SF1">
    <property type="entry name" value="HTH-TYPE TRANSCRIPTIONAL REGULATOR TRMBL2"/>
    <property type="match status" value="1"/>
</dbReference>
<keyword evidence="3" id="KW-1185">Reference proteome</keyword>
<dbReference type="AlphaFoldDB" id="A0A1G9EE35"/>
<dbReference type="RefSeq" id="WP_090310742.1">
    <property type="nucleotide sequence ID" value="NZ_FNFE01000006.1"/>
</dbReference>
<dbReference type="Pfam" id="PF01978">
    <property type="entry name" value="TrmB"/>
    <property type="match status" value="1"/>
</dbReference>
<evidence type="ECO:0000313" key="2">
    <source>
        <dbReference type="EMBL" id="SDK74420.1"/>
    </source>
</evidence>
<dbReference type="STRING" id="1095776.SAMN04515672_3881"/>
<dbReference type="SUPFAM" id="SSF46785">
    <property type="entry name" value="Winged helix' DNA-binding domain"/>
    <property type="match status" value="1"/>
</dbReference>
<evidence type="ECO:0000259" key="1">
    <source>
        <dbReference type="Pfam" id="PF01978"/>
    </source>
</evidence>
<dbReference type="OrthoDB" id="30795at2157"/>
<dbReference type="EMBL" id="FNFE01000006">
    <property type="protein sequence ID" value="SDK74420.1"/>
    <property type="molecule type" value="Genomic_DNA"/>
</dbReference>
<organism evidence="2 3">
    <name type="scientific">Natronorubrum texcoconense</name>
    <dbReference type="NCBI Taxonomy" id="1095776"/>
    <lineage>
        <taxon>Archaea</taxon>
        <taxon>Methanobacteriati</taxon>
        <taxon>Methanobacteriota</taxon>
        <taxon>Stenosarchaea group</taxon>
        <taxon>Halobacteria</taxon>
        <taxon>Halobacteriales</taxon>
        <taxon>Natrialbaceae</taxon>
        <taxon>Natronorubrum</taxon>
    </lineage>
</organism>
<dbReference type="Proteomes" id="UP000198882">
    <property type="component" value="Unassembled WGS sequence"/>
</dbReference>
<dbReference type="InterPro" id="IPR036390">
    <property type="entry name" value="WH_DNA-bd_sf"/>
</dbReference>
<dbReference type="PANTHER" id="PTHR34293">
    <property type="entry name" value="HTH-TYPE TRANSCRIPTIONAL REGULATOR TRMBL2"/>
    <property type="match status" value="1"/>
</dbReference>
<evidence type="ECO:0000313" key="3">
    <source>
        <dbReference type="Proteomes" id="UP000198882"/>
    </source>
</evidence>
<protein>
    <submittedName>
        <fullName evidence="2">Sugar-specific transcriptional regulator TrmB</fullName>
    </submittedName>
</protein>
<dbReference type="InterPro" id="IPR051797">
    <property type="entry name" value="TrmB-like"/>
</dbReference>